<dbReference type="EMBL" id="VUJU01000032">
    <property type="protein sequence ID" value="KAF0773744.1"/>
    <property type="molecule type" value="Genomic_DNA"/>
</dbReference>
<evidence type="ECO:0000313" key="2">
    <source>
        <dbReference type="Proteomes" id="UP000478052"/>
    </source>
</evidence>
<keyword evidence="2" id="KW-1185">Reference proteome</keyword>
<gene>
    <name evidence="1" type="ORF">FWK35_00000234</name>
</gene>
<dbReference type="AlphaFoldDB" id="A0A6G0ZRA9"/>
<dbReference type="Proteomes" id="UP000478052">
    <property type="component" value="Unassembled WGS sequence"/>
</dbReference>
<name>A0A6G0ZRA9_APHCR</name>
<evidence type="ECO:0000313" key="1">
    <source>
        <dbReference type="EMBL" id="KAF0773744.1"/>
    </source>
</evidence>
<proteinExistence type="predicted"/>
<sequence>MSGYTCLRPIYFTNARWPLNNFVLLVCSRVKRLLGFSLVRLTVQYIPIGRRLFAWQQVAERAGWPVTDGVHGAAVYRLFRPAVRGHRLWPAYLQGAPLLIARTGLRIFGHQQVWAL</sequence>
<protein>
    <submittedName>
        <fullName evidence="1">Uncharacterized protein</fullName>
    </submittedName>
</protein>
<organism evidence="1 2">
    <name type="scientific">Aphis craccivora</name>
    <name type="common">Cowpea aphid</name>
    <dbReference type="NCBI Taxonomy" id="307492"/>
    <lineage>
        <taxon>Eukaryota</taxon>
        <taxon>Metazoa</taxon>
        <taxon>Ecdysozoa</taxon>
        <taxon>Arthropoda</taxon>
        <taxon>Hexapoda</taxon>
        <taxon>Insecta</taxon>
        <taxon>Pterygota</taxon>
        <taxon>Neoptera</taxon>
        <taxon>Paraneoptera</taxon>
        <taxon>Hemiptera</taxon>
        <taxon>Sternorrhyncha</taxon>
        <taxon>Aphidomorpha</taxon>
        <taxon>Aphidoidea</taxon>
        <taxon>Aphididae</taxon>
        <taxon>Aphidini</taxon>
        <taxon>Aphis</taxon>
        <taxon>Aphis</taxon>
    </lineage>
</organism>
<comment type="caution">
    <text evidence="1">The sequence shown here is derived from an EMBL/GenBank/DDBJ whole genome shotgun (WGS) entry which is preliminary data.</text>
</comment>
<accession>A0A6G0ZRA9</accession>
<reference evidence="1 2" key="1">
    <citation type="submission" date="2019-08" db="EMBL/GenBank/DDBJ databases">
        <title>Whole genome of Aphis craccivora.</title>
        <authorList>
            <person name="Voronova N.V."/>
            <person name="Shulinski R.S."/>
            <person name="Bandarenka Y.V."/>
            <person name="Zhorov D.G."/>
            <person name="Warner D."/>
        </authorList>
    </citation>
    <scope>NUCLEOTIDE SEQUENCE [LARGE SCALE GENOMIC DNA]</scope>
    <source>
        <strain evidence="1">180601</strain>
        <tissue evidence="1">Whole Body</tissue>
    </source>
</reference>